<dbReference type="Pfam" id="PF00884">
    <property type="entry name" value="Sulfatase"/>
    <property type="match status" value="1"/>
</dbReference>
<dbReference type="EC" id="3.1.6.1" evidence="7"/>
<dbReference type="GO" id="GO:0046872">
    <property type="term" value="F:metal ion binding"/>
    <property type="evidence" value="ECO:0007669"/>
    <property type="project" value="UniProtKB-KW"/>
</dbReference>
<evidence type="ECO:0000256" key="5">
    <source>
        <dbReference type="SAM" id="Phobius"/>
    </source>
</evidence>
<evidence type="ECO:0000256" key="2">
    <source>
        <dbReference type="ARBA" id="ARBA00022723"/>
    </source>
</evidence>
<dbReference type="PROSITE" id="PS00149">
    <property type="entry name" value="SULFATASE_2"/>
    <property type="match status" value="1"/>
</dbReference>
<keyword evidence="5" id="KW-1133">Transmembrane helix</keyword>
<proteinExistence type="inferred from homology"/>
<reference evidence="7 8" key="1">
    <citation type="submission" date="2019-08" db="EMBL/GenBank/DDBJ databases">
        <title>Deep-cultivation of Planctomycetes and their phenomic and genomic characterization uncovers novel biology.</title>
        <authorList>
            <person name="Wiegand S."/>
            <person name="Jogler M."/>
            <person name="Boedeker C."/>
            <person name="Pinto D."/>
            <person name="Vollmers J."/>
            <person name="Rivas-Marin E."/>
            <person name="Kohn T."/>
            <person name="Peeters S.H."/>
            <person name="Heuer A."/>
            <person name="Rast P."/>
            <person name="Oberbeckmann S."/>
            <person name="Bunk B."/>
            <person name="Jeske O."/>
            <person name="Meyerdierks A."/>
            <person name="Storesund J.E."/>
            <person name="Kallscheuer N."/>
            <person name="Luecker S."/>
            <person name="Lage O.M."/>
            <person name="Pohl T."/>
            <person name="Merkel B.J."/>
            <person name="Hornburger P."/>
            <person name="Mueller R.-W."/>
            <person name="Bruemmer F."/>
            <person name="Labrenz M."/>
            <person name="Spormann A.M."/>
            <person name="Op Den Camp H."/>
            <person name="Overmann J."/>
            <person name="Amann R."/>
            <person name="Jetten M.S.M."/>
            <person name="Mascher T."/>
            <person name="Medema M.H."/>
            <person name="Devos D.P."/>
            <person name="Kaster A.-K."/>
            <person name="Ovreas L."/>
            <person name="Rohde M."/>
            <person name="Galperin M.Y."/>
            <person name="Jogler C."/>
        </authorList>
    </citation>
    <scope>NUCLEOTIDE SEQUENCE [LARGE SCALE GENOMIC DNA]</scope>
    <source>
        <strain evidence="7 8">LF1</strain>
    </source>
</reference>
<keyword evidence="8" id="KW-1185">Reference proteome</keyword>
<evidence type="ECO:0000256" key="4">
    <source>
        <dbReference type="ARBA" id="ARBA00022837"/>
    </source>
</evidence>
<keyword evidence="5" id="KW-0812">Transmembrane</keyword>
<dbReference type="InterPro" id="IPR017850">
    <property type="entry name" value="Alkaline_phosphatase_core_sf"/>
</dbReference>
<evidence type="ECO:0000256" key="1">
    <source>
        <dbReference type="ARBA" id="ARBA00008779"/>
    </source>
</evidence>
<dbReference type="Gene3D" id="3.30.1120.10">
    <property type="match status" value="1"/>
</dbReference>
<evidence type="ECO:0000259" key="6">
    <source>
        <dbReference type="Pfam" id="PF00884"/>
    </source>
</evidence>
<keyword evidence="3 7" id="KW-0378">Hydrolase</keyword>
<evidence type="ECO:0000313" key="8">
    <source>
        <dbReference type="Proteomes" id="UP000322699"/>
    </source>
</evidence>
<name>A0A5B1CQC8_9BACT</name>
<dbReference type="AlphaFoldDB" id="A0A5B1CQC8"/>
<feature type="transmembrane region" description="Helical" evidence="5">
    <location>
        <begin position="9"/>
        <end position="28"/>
    </location>
</feature>
<dbReference type="InterPro" id="IPR050738">
    <property type="entry name" value="Sulfatase"/>
</dbReference>
<comment type="caution">
    <text evidence="7">The sequence shown here is derived from an EMBL/GenBank/DDBJ whole genome shotgun (WGS) entry which is preliminary data.</text>
</comment>
<dbReference type="InterPro" id="IPR024607">
    <property type="entry name" value="Sulfatase_CS"/>
</dbReference>
<dbReference type="RefSeq" id="WP_084422516.1">
    <property type="nucleotide sequence ID" value="NZ_LWSK01000028.1"/>
</dbReference>
<keyword evidence="4" id="KW-0106">Calcium</keyword>
<dbReference type="Gene3D" id="3.40.720.10">
    <property type="entry name" value="Alkaline Phosphatase, subunit A"/>
    <property type="match status" value="1"/>
</dbReference>
<dbReference type="Proteomes" id="UP000322699">
    <property type="component" value="Unassembled WGS sequence"/>
</dbReference>
<feature type="domain" description="Sulfatase N-terminal" evidence="6">
    <location>
        <begin position="42"/>
        <end position="355"/>
    </location>
</feature>
<dbReference type="EMBL" id="VRLW01000001">
    <property type="protein sequence ID" value="KAA1262059.1"/>
    <property type="molecule type" value="Genomic_DNA"/>
</dbReference>
<sequence>MAIQRERQFIFILVLSCFWQVFLDFAIVQNVIAGNGDLQNPPNVVLIVADDLGFADVGFHGSTQIKTPNLDLLASGGAVCENGYVSSPVCSPSRAGLLTGRNQVSFGYDNNLGLPQPGMDPQLCGLPVGERTIADRLGELGYKTGLIGKWHLGKLPQFHPLKRGFDEFWGFTGGGHYYFPTPVGTGYDSPIECNYAEPKAITYITDDIGDESVSFIERHREKPFFLFASFNAPHAPMQATEADLKLYQHIKGKKRRAYCAMVHRLDVNVGKIQTALQEAGIAENTMTVFISDNGGPVNANASCNAPLNGQKGILLEGGMHVPYVIHFPAKIKPGTKYSHSVTSLDFAPTFVVAAGGTIDANAKFDGVDLLPYLTGKVDSPPHETLLWKFTISAAMRRGPWKLVRVPDRMPMLFNLDEDISEQNDVASENIDRIQRMMKDLGQWDVRLPYPVHLEGAVWKSRQLDLYDETYQLTQPETLKEIPLQNR</sequence>
<dbReference type="PANTHER" id="PTHR42693">
    <property type="entry name" value="ARYLSULFATASE FAMILY MEMBER"/>
    <property type="match status" value="1"/>
</dbReference>
<protein>
    <submittedName>
        <fullName evidence="7">Arylsulfatase</fullName>
        <ecNumber evidence="7">3.1.6.1</ecNumber>
    </submittedName>
</protein>
<accession>A0A5B1CQC8</accession>
<dbReference type="GO" id="GO:0004065">
    <property type="term" value="F:arylsulfatase activity"/>
    <property type="evidence" value="ECO:0007669"/>
    <property type="project" value="UniProtKB-EC"/>
</dbReference>
<evidence type="ECO:0000256" key="3">
    <source>
        <dbReference type="ARBA" id="ARBA00022801"/>
    </source>
</evidence>
<dbReference type="InterPro" id="IPR000917">
    <property type="entry name" value="Sulfatase_N"/>
</dbReference>
<keyword evidence="2" id="KW-0479">Metal-binding</keyword>
<dbReference type="PROSITE" id="PS00523">
    <property type="entry name" value="SULFATASE_1"/>
    <property type="match status" value="1"/>
</dbReference>
<evidence type="ECO:0000313" key="7">
    <source>
        <dbReference type="EMBL" id="KAA1262059.1"/>
    </source>
</evidence>
<dbReference type="OrthoDB" id="9783154at2"/>
<organism evidence="7 8">
    <name type="scientific">Rubripirellula obstinata</name>
    <dbReference type="NCBI Taxonomy" id="406547"/>
    <lineage>
        <taxon>Bacteria</taxon>
        <taxon>Pseudomonadati</taxon>
        <taxon>Planctomycetota</taxon>
        <taxon>Planctomycetia</taxon>
        <taxon>Pirellulales</taxon>
        <taxon>Pirellulaceae</taxon>
        <taxon>Rubripirellula</taxon>
    </lineage>
</organism>
<comment type="similarity">
    <text evidence="1">Belongs to the sulfatase family.</text>
</comment>
<dbReference type="SUPFAM" id="SSF53649">
    <property type="entry name" value="Alkaline phosphatase-like"/>
    <property type="match status" value="1"/>
</dbReference>
<dbReference type="PANTHER" id="PTHR42693:SF53">
    <property type="entry name" value="ENDO-4-O-SULFATASE"/>
    <property type="match status" value="1"/>
</dbReference>
<keyword evidence="5" id="KW-0472">Membrane</keyword>
<gene>
    <name evidence="7" type="primary">atsA_15</name>
    <name evidence="7" type="ORF">LF1_46200</name>
</gene>